<dbReference type="AlphaFoldDB" id="A0A9W8TQV5"/>
<protein>
    <submittedName>
        <fullName evidence="2">Uncharacterized protein</fullName>
    </submittedName>
</protein>
<dbReference type="Proteomes" id="UP001148614">
    <property type="component" value="Unassembled WGS sequence"/>
</dbReference>
<proteinExistence type="predicted"/>
<feature type="region of interest" description="Disordered" evidence="1">
    <location>
        <begin position="41"/>
        <end position="78"/>
    </location>
</feature>
<accession>A0A9W8TQV5</accession>
<gene>
    <name evidence="2" type="ORF">NPX13_g1947</name>
</gene>
<evidence type="ECO:0000313" key="3">
    <source>
        <dbReference type="Proteomes" id="UP001148614"/>
    </source>
</evidence>
<comment type="caution">
    <text evidence="2">The sequence shown here is derived from an EMBL/GenBank/DDBJ whole genome shotgun (WGS) entry which is preliminary data.</text>
</comment>
<evidence type="ECO:0000313" key="2">
    <source>
        <dbReference type="EMBL" id="KAJ3578619.1"/>
    </source>
</evidence>
<name>A0A9W8TQV5_9PEZI</name>
<organism evidence="2 3">
    <name type="scientific">Xylaria arbuscula</name>
    <dbReference type="NCBI Taxonomy" id="114810"/>
    <lineage>
        <taxon>Eukaryota</taxon>
        <taxon>Fungi</taxon>
        <taxon>Dikarya</taxon>
        <taxon>Ascomycota</taxon>
        <taxon>Pezizomycotina</taxon>
        <taxon>Sordariomycetes</taxon>
        <taxon>Xylariomycetidae</taxon>
        <taxon>Xylariales</taxon>
        <taxon>Xylariaceae</taxon>
        <taxon>Xylaria</taxon>
    </lineage>
</organism>
<reference evidence="2" key="1">
    <citation type="submission" date="2022-07" db="EMBL/GenBank/DDBJ databases">
        <title>Genome Sequence of Xylaria arbuscula.</title>
        <authorList>
            <person name="Buettner E."/>
        </authorList>
    </citation>
    <scope>NUCLEOTIDE SEQUENCE</scope>
    <source>
        <strain evidence="2">VT107</strain>
    </source>
</reference>
<evidence type="ECO:0000256" key="1">
    <source>
        <dbReference type="SAM" id="MobiDB-lite"/>
    </source>
</evidence>
<sequence length="105" mass="11483">MSAKKRKADKTARVGPVSRAAVVMQVCILLLKSADFRCHQRRQGMRKDGPRLSLRQPNSSAANRMSQKAPPRGISFQSPTTTTVAIRIPQQPMAAVPSFTPLLGK</sequence>
<keyword evidence="3" id="KW-1185">Reference proteome</keyword>
<dbReference type="EMBL" id="JANPWZ010000190">
    <property type="protein sequence ID" value="KAJ3578619.1"/>
    <property type="molecule type" value="Genomic_DNA"/>
</dbReference>
<feature type="compositionally biased region" description="Polar residues" evidence="1">
    <location>
        <begin position="55"/>
        <end position="66"/>
    </location>
</feature>